<evidence type="ECO:0000259" key="7">
    <source>
        <dbReference type="PROSITE" id="PS50888"/>
    </source>
</evidence>
<name>A0AAE1JBU1_9FABA</name>
<keyword evidence="3" id="KW-0804">Transcription</keyword>
<comment type="subcellular location">
    <subcellularLocation>
        <location evidence="1">Nucleus</location>
    </subcellularLocation>
</comment>
<dbReference type="GO" id="GO:0046983">
    <property type="term" value="F:protein dimerization activity"/>
    <property type="evidence" value="ECO:0007669"/>
    <property type="project" value="InterPro"/>
</dbReference>
<dbReference type="Proteomes" id="UP001293593">
    <property type="component" value="Unassembled WGS sequence"/>
</dbReference>
<dbReference type="Gene3D" id="4.10.280.10">
    <property type="entry name" value="Helix-loop-helix DNA-binding domain"/>
    <property type="match status" value="1"/>
</dbReference>
<evidence type="ECO:0000313" key="8">
    <source>
        <dbReference type="EMBL" id="KAK4267612.1"/>
    </source>
</evidence>
<evidence type="ECO:0000256" key="5">
    <source>
        <dbReference type="SAM" id="Coils"/>
    </source>
</evidence>
<keyword evidence="2" id="KW-0805">Transcription regulation</keyword>
<evidence type="ECO:0000256" key="3">
    <source>
        <dbReference type="ARBA" id="ARBA00023163"/>
    </source>
</evidence>
<organism evidence="8 9">
    <name type="scientific">Acacia crassicarpa</name>
    <name type="common">northern wattle</name>
    <dbReference type="NCBI Taxonomy" id="499986"/>
    <lineage>
        <taxon>Eukaryota</taxon>
        <taxon>Viridiplantae</taxon>
        <taxon>Streptophyta</taxon>
        <taxon>Embryophyta</taxon>
        <taxon>Tracheophyta</taxon>
        <taxon>Spermatophyta</taxon>
        <taxon>Magnoliopsida</taxon>
        <taxon>eudicotyledons</taxon>
        <taxon>Gunneridae</taxon>
        <taxon>Pentapetalae</taxon>
        <taxon>rosids</taxon>
        <taxon>fabids</taxon>
        <taxon>Fabales</taxon>
        <taxon>Fabaceae</taxon>
        <taxon>Caesalpinioideae</taxon>
        <taxon>mimosoid clade</taxon>
        <taxon>Acacieae</taxon>
        <taxon>Acacia</taxon>
    </lineage>
</organism>
<feature type="region of interest" description="Disordered" evidence="6">
    <location>
        <begin position="121"/>
        <end position="141"/>
    </location>
</feature>
<evidence type="ECO:0000256" key="4">
    <source>
        <dbReference type="ARBA" id="ARBA00023242"/>
    </source>
</evidence>
<feature type="domain" description="BHLH" evidence="7">
    <location>
        <begin position="138"/>
        <end position="187"/>
    </location>
</feature>
<keyword evidence="5" id="KW-0175">Coiled coil</keyword>
<dbReference type="Pfam" id="PF22754">
    <property type="entry name" value="bHLH-TF_ACT-like_plant"/>
    <property type="match status" value="1"/>
</dbReference>
<evidence type="ECO:0000256" key="6">
    <source>
        <dbReference type="SAM" id="MobiDB-lite"/>
    </source>
</evidence>
<evidence type="ECO:0000313" key="9">
    <source>
        <dbReference type="Proteomes" id="UP001293593"/>
    </source>
</evidence>
<sequence length="336" mass="37342">MDQLSWDAWLSELEMENESVSLRGTNWEQNEEEVGECFLRDILQDPTNLSSETEAIFAPATEAGGGVTTNSVVNSLQCDSQTTPLNACVLSFDKSVVIPDIADPTSYSSKLKRRFEAVKDEPPPVDAVRGTKKTRSGADATDHIMAERRRRQELTERFIALSATIPGLKKIDKATILSEAISYVKQLQKRVKELEQDTKNKMIIMEKPYHQAVLCSGDDDDDDNVDRGTPPVMSEVNYFHGNGNNDVVLPEVKARISDNKQVLIRILCKKRKSTMLTILDKLKSLHLIVSGNSVMPFGSSTLDITIVAQMSEEYGVSVEDIVKSLRMTLKCNGDPC</sequence>
<keyword evidence="4" id="KW-0539">Nucleus</keyword>
<evidence type="ECO:0000256" key="2">
    <source>
        <dbReference type="ARBA" id="ARBA00023015"/>
    </source>
</evidence>
<dbReference type="PROSITE" id="PS50888">
    <property type="entry name" value="BHLH"/>
    <property type="match status" value="1"/>
</dbReference>
<dbReference type="SUPFAM" id="SSF47459">
    <property type="entry name" value="HLH, helix-loop-helix DNA-binding domain"/>
    <property type="match status" value="1"/>
</dbReference>
<dbReference type="EMBL" id="JAWXYG010000007">
    <property type="protein sequence ID" value="KAK4267612.1"/>
    <property type="molecule type" value="Genomic_DNA"/>
</dbReference>
<dbReference type="InterPro" id="IPR011598">
    <property type="entry name" value="bHLH_dom"/>
</dbReference>
<comment type="caution">
    <text evidence="8">The sequence shown here is derived from an EMBL/GenBank/DDBJ whole genome shotgun (WGS) entry which is preliminary data.</text>
</comment>
<protein>
    <recommendedName>
        <fullName evidence="7">BHLH domain-containing protein</fullName>
    </recommendedName>
</protein>
<dbReference type="InterPro" id="IPR054502">
    <property type="entry name" value="bHLH-TF_ACT-like_plant"/>
</dbReference>
<feature type="coiled-coil region" evidence="5">
    <location>
        <begin position="177"/>
        <end position="204"/>
    </location>
</feature>
<dbReference type="AlphaFoldDB" id="A0AAE1JBU1"/>
<dbReference type="PANTHER" id="PTHR45959:SF2">
    <property type="entry name" value="BHLH TRANSCRIPTION FACTOR"/>
    <property type="match status" value="1"/>
</dbReference>
<reference evidence="8" key="1">
    <citation type="submission" date="2023-10" db="EMBL/GenBank/DDBJ databases">
        <title>Chromosome-level genome of the transformable northern wattle, Acacia crassicarpa.</title>
        <authorList>
            <person name="Massaro I."/>
            <person name="Sinha N.R."/>
            <person name="Poethig S."/>
            <person name="Leichty A.R."/>
        </authorList>
    </citation>
    <scope>NUCLEOTIDE SEQUENCE</scope>
    <source>
        <strain evidence="8">Acra3RX</strain>
        <tissue evidence="8">Leaf</tissue>
    </source>
</reference>
<dbReference type="GO" id="GO:0005634">
    <property type="term" value="C:nucleus"/>
    <property type="evidence" value="ECO:0007669"/>
    <property type="project" value="UniProtKB-SubCell"/>
</dbReference>
<proteinExistence type="predicted"/>
<gene>
    <name evidence="8" type="ORF">QN277_024366</name>
</gene>
<dbReference type="PANTHER" id="PTHR45959">
    <property type="entry name" value="BHLH TRANSCRIPTION FACTOR"/>
    <property type="match status" value="1"/>
</dbReference>
<dbReference type="SMART" id="SM00353">
    <property type="entry name" value="HLH"/>
    <property type="match status" value="1"/>
</dbReference>
<evidence type="ECO:0000256" key="1">
    <source>
        <dbReference type="ARBA" id="ARBA00004123"/>
    </source>
</evidence>
<dbReference type="InterPro" id="IPR052610">
    <property type="entry name" value="bHLH_transcription_regulator"/>
</dbReference>
<dbReference type="GO" id="GO:0080090">
    <property type="term" value="P:regulation of primary metabolic process"/>
    <property type="evidence" value="ECO:0007669"/>
    <property type="project" value="UniProtKB-ARBA"/>
</dbReference>
<accession>A0AAE1JBU1</accession>
<keyword evidence="9" id="KW-1185">Reference proteome</keyword>
<dbReference type="InterPro" id="IPR036638">
    <property type="entry name" value="HLH_DNA-bd_sf"/>
</dbReference>
<dbReference type="Pfam" id="PF00010">
    <property type="entry name" value="HLH"/>
    <property type="match status" value="1"/>
</dbReference>